<feature type="domain" description="Zn(2)-C6 fungal-type" evidence="4">
    <location>
        <begin position="40"/>
        <end position="70"/>
    </location>
</feature>
<comment type="caution">
    <text evidence="5">The sequence shown here is derived from an EMBL/GenBank/DDBJ whole genome shotgun (WGS) entry which is preliminary data.</text>
</comment>
<dbReference type="InterPro" id="IPR001138">
    <property type="entry name" value="Zn2Cys6_DnaBD"/>
</dbReference>
<evidence type="ECO:0000313" key="5">
    <source>
        <dbReference type="EMBL" id="PHH81760.1"/>
    </source>
</evidence>
<dbReference type="Pfam" id="PF00172">
    <property type="entry name" value="Zn_clus"/>
    <property type="match status" value="1"/>
</dbReference>
<evidence type="ECO:0000256" key="1">
    <source>
        <dbReference type="ARBA" id="ARBA00004123"/>
    </source>
</evidence>
<dbReference type="PROSITE" id="PS50048">
    <property type="entry name" value="ZN2_CY6_FUNGAL_2"/>
    <property type="match status" value="1"/>
</dbReference>
<dbReference type="EMBL" id="NJEU01000098">
    <property type="protein sequence ID" value="PHH81760.1"/>
    <property type="molecule type" value="Genomic_DNA"/>
</dbReference>
<dbReference type="AlphaFoldDB" id="A0A2C5ZPK5"/>
<sequence>MQRAMSASPGKMSSSGPVIRSKEARFPTKFRLQHARSRTGCLVCRKRKKKCDERRPHCNGCTRNRLDCTWPRPSHDDSHPGYNTSQRAIVPSSPWRQLYATTFTPVSPRLLEHYQTNTALHLQVRTCMRNPFVTCVLSLAQSDNVLMHAVLAVSGAHLSYKLPDAAETELATRRHYLRALNGLQHVIASGRVEENRDMQSLLLTLAFLCQYEVLSTASSSIFAMHLSAMRHILARLCQWQVDDTDEALSCAYEGYCFLALSNTIIPSTRPSGIYDLGLQRLRPLTKSPNFGIVFAGGHDLFALIPQAQQLYCRRLDEEASGLARPSPELMASHAQLSRCIETWSMEPAQREAATDLESDERTRLTTAAECIRSGLRIYALASIAGPTATSATQDAHSRQSMRQMAEALLDMVLLLAGSRQTSHLGWAIVIAGTCLETESSRSHLSHVLLGSQYQMAHLVVVEQILNLLWRDADPRAYGPYGLQLVMEKHGLSLCIM</sequence>
<dbReference type="SMART" id="SM00066">
    <property type="entry name" value="GAL4"/>
    <property type="match status" value="1"/>
</dbReference>
<dbReference type="GO" id="GO:0000981">
    <property type="term" value="F:DNA-binding transcription factor activity, RNA polymerase II-specific"/>
    <property type="evidence" value="ECO:0007669"/>
    <property type="project" value="InterPro"/>
</dbReference>
<dbReference type="GO" id="GO:0008270">
    <property type="term" value="F:zinc ion binding"/>
    <property type="evidence" value="ECO:0007669"/>
    <property type="project" value="InterPro"/>
</dbReference>
<dbReference type="InterPro" id="IPR036864">
    <property type="entry name" value="Zn2-C6_fun-type_DNA-bd_sf"/>
</dbReference>
<feature type="region of interest" description="Disordered" evidence="3">
    <location>
        <begin position="1"/>
        <end position="20"/>
    </location>
</feature>
<dbReference type="SUPFAM" id="SSF57701">
    <property type="entry name" value="Zn2/Cys6 DNA-binding domain"/>
    <property type="match status" value="1"/>
</dbReference>
<dbReference type="InterPro" id="IPR021858">
    <property type="entry name" value="Fun_TF"/>
</dbReference>
<organism evidence="5 6">
    <name type="scientific">Ophiocordyceps australis</name>
    <dbReference type="NCBI Taxonomy" id="1399860"/>
    <lineage>
        <taxon>Eukaryota</taxon>
        <taxon>Fungi</taxon>
        <taxon>Dikarya</taxon>
        <taxon>Ascomycota</taxon>
        <taxon>Pezizomycotina</taxon>
        <taxon>Sordariomycetes</taxon>
        <taxon>Hypocreomycetidae</taxon>
        <taxon>Hypocreales</taxon>
        <taxon>Ophiocordycipitaceae</taxon>
        <taxon>Ophiocordyceps</taxon>
    </lineage>
</organism>
<name>A0A2C5ZPK5_9HYPO</name>
<dbReference type="Gene3D" id="4.10.240.10">
    <property type="entry name" value="Zn(2)-C6 fungal-type DNA-binding domain"/>
    <property type="match status" value="1"/>
</dbReference>
<evidence type="ECO:0000256" key="2">
    <source>
        <dbReference type="ARBA" id="ARBA00023242"/>
    </source>
</evidence>
<dbReference type="PROSITE" id="PS00463">
    <property type="entry name" value="ZN2_CY6_FUNGAL_1"/>
    <property type="match status" value="1"/>
</dbReference>
<dbReference type="CDD" id="cd00067">
    <property type="entry name" value="GAL4"/>
    <property type="match status" value="1"/>
</dbReference>
<dbReference type="PANTHER" id="PTHR37534">
    <property type="entry name" value="TRANSCRIPTIONAL ACTIVATOR PROTEIN UGA3"/>
    <property type="match status" value="1"/>
</dbReference>
<dbReference type="Proteomes" id="UP000224854">
    <property type="component" value="Unassembled WGS sequence"/>
</dbReference>
<evidence type="ECO:0000313" key="6">
    <source>
        <dbReference type="Proteomes" id="UP000224854"/>
    </source>
</evidence>
<dbReference type="OrthoDB" id="187139at2759"/>
<comment type="subcellular location">
    <subcellularLocation>
        <location evidence="1">Nucleus</location>
    </subcellularLocation>
</comment>
<dbReference type="Pfam" id="PF11951">
    <property type="entry name" value="Fungal_trans_2"/>
    <property type="match status" value="1"/>
</dbReference>
<gene>
    <name evidence="5" type="ORF">CDD82_7930</name>
</gene>
<evidence type="ECO:0000256" key="3">
    <source>
        <dbReference type="SAM" id="MobiDB-lite"/>
    </source>
</evidence>
<dbReference type="PANTHER" id="PTHR37534:SF46">
    <property type="entry name" value="ZN(II)2CYS6 TRANSCRIPTION FACTOR (EUROFUNG)"/>
    <property type="match status" value="1"/>
</dbReference>
<keyword evidence="6" id="KW-1185">Reference proteome</keyword>
<protein>
    <recommendedName>
        <fullName evidence="4">Zn(2)-C6 fungal-type domain-containing protein</fullName>
    </recommendedName>
</protein>
<dbReference type="GO" id="GO:0005634">
    <property type="term" value="C:nucleus"/>
    <property type="evidence" value="ECO:0007669"/>
    <property type="project" value="UniProtKB-SubCell"/>
</dbReference>
<evidence type="ECO:0000259" key="4">
    <source>
        <dbReference type="PROSITE" id="PS50048"/>
    </source>
</evidence>
<reference evidence="5 6" key="1">
    <citation type="submission" date="2017-06" db="EMBL/GenBank/DDBJ databases">
        <title>Ant-infecting Ophiocordyceps genomes reveal a high diversity of potential behavioral manipulation genes and a possible major role for enterotoxins.</title>
        <authorList>
            <person name="De Bekker C."/>
            <person name="Evans H.C."/>
            <person name="Brachmann A."/>
            <person name="Hughes D.P."/>
        </authorList>
    </citation>
    <scope>NUCLEOTIDE SEQUENCE [LARGE SCALE GENOMIC DNA]</scope>
    <source>
        <strain evidence="5 6">1348a</strain>
    </source>
</reference>
<accession>A0A2C5ZPK5</accession>
<keyword evidence="2" id="KW-0539">Nucleus</keyword>
<proteinExistence type="predicted"/>